<reference evidence="1" key="2">
    <citation type="journal article" date="2019" name="Mol. Phylogenet. Evol.">
        <title>Reassessment of the classification of bryopsidales (chlorophyta) based on chloroplast phylogenomic analyses.</title>
        <authorList>
            <person name="Cremen M.C."/>
            <person name="Leliaert F."/>
            <person name="West J."/>
            <person name="Lam D.W."/>
            <person name="Shimada S."/>
            <person name="Lopez-Bautista J.M."/>
            <person name="Verbruggen H."/>
        </authorList>
    </citation>
    <scope>NUCLEOTIDE SEQUENCE</scope>
</reference>
<proteinExistence type="predicted"/>
<dbReference type="AlphaFoldDB" id="A0A386AZ02"/>
<protein>
    <submittedName>
        <fullName evidence="1">Uncharacterized protein</fullName>
    </submittedName>
</protein>
<evidence type="ECO:0000313" key="1">
    <source>
        <dbReference type="EMBL" id="AYC64674.1"/>
    </source>
</evidence>
<reference evidence="1" key="1">
    <citation type="submission" date="2018-07" db="EMBL/GenBank/DDBJ databases">
        <authorList>
            <person name="Quirk P.G."/>
            <person name="Krulwich T.A."/>
        </authorList>
    </citation>
    <scope>NUCLEOTIDE SEQUENCE</scope>
</reference>
<sequence length="115" mass="12643">MQLNALLSASPRAEGNLKGINCSHSLLFVMVLDISKGILKILACYAIGKLYIFPIFTEIRGPPSGAPCIFRRLPPDWRAGEGERELSLQYRRVPLWLLCTKCTATKGSPPKGAND</sequence>
<dbReference type="EMBL" id="MH591101">
    <property type="protein sequence ID" value="AYC64674.1"/>
    <property type="molecule type" value="Genomic_DNA"/>
</dbReference>
<gene>
    <name evidence="1" type="primary">orf115</name>
</gene>
<organism evidence="1">
    <name type="scientific">Halimeda minima</name>
    <dbReference type="NCBI Taxonomy" id="170427"/>
    <lineage>
        <taxon>Eukaryota</taxon>
        <taxon>Viridiplantae</taxon>
        <taxon>Chlorophyta</taxon>
        <taxon>core chlorophytes</taxon>
        <taxon>Ulvophyceae</taxon>
        <taxon>TCBD clade</taxon>
        <taxon>Bryopsidales</taxon>
        <taxon>Halimedineae</taxon>
        <taxon>Halimedaceae</taxon>
        <taxon>Halimedeae</taxon>
        <taxon>Halimeda</taxon>
    </lineage>
</organism>
<keyword evidence="1" id="KW-0150">Chloroplast</keyword>
<name>A0A386AZ02_9CHLO</name>
<accession>A0A386AZ02</accession>
<keyword evidence="1" id="KW-0934">Plastid</keyword>
<geneLocation type="chloroplast" evidence="1"/>